<dbReference type="AlphaFoldDB" id="A0AB73MSE9"/>
<protein>
    <submittedName>
        <fullName evidence="1">Uncharacterized protein</fullName>
    </submittedName>
</protein>
<organism evidence="1 2">
    <name type="scientific">Leptospira santarosai</name>
    <dbReference type="NCBI Taxonomy" id="28183"/>
    <lineage>
        <taxon>Bacteria</taxon>
        <taxon>Pseudomonadati</taxon>
        <taxon>Spirochaetota</taxon>
        <taxon>Spirochaetia</taxon>
        <taxon>Leptospirales</taxon>
        <taxon>Leptospiraceae</taxon>
        <taxon>Leptospira</taxon>
    </lineage>
</organism>
<accession>A0AB73MSE9</accession>
<gene>
    <name evidence="1" type="ORF">BWD14_00090</name>
</gene>
<reference evidence="1 2" key="1">
    <citation type="submission" date="2017-01" db="EMBL/GenBank/DDBJ databases">
        <title>Comparative genomic analysis of Brazilian Leptospira santarosai.</title>
        <authorList>
            <person name="Moreno L.Z."/>
            <person name="Miraglia F."/>
            <person name="Kremer F.S."/>
            <person name="Eslabao M.R."/>
            <person name="Lilenbaum W."/>
            <person name="Dellagostin O.A."/>
            <person name="Moreno A.M."/>
        </authorList>
    </citation>
    <scope>NUCLEOTIDE SEQUENCE [LARGE SCALE GENOMIC DNA]</scope>
    <source>
        <strain evidence="1 2">M52/8-19</strain>
    </source>
</reference>
<comment type="caution">
    <text evidence="1">The sequence shown here is derived from an EMBL/GenBank/DDBJ whole genome shotgun (WGS) entry which is preliminary data.</text>
</comment>
<sequence length="61" mass="6956">MDRSVVLRGFWLSHSLTQRIAACCRNAGRSIGRVWKLSETLPMGRVSGFDISFELSENRRT</sequence>
<name>A0AB73MSE9_9LEPT</name>
<dbReference type="EMBL" id="MTSU01000001">
    <property type="protein sequence ID" value="ONF94494.1"/>
    <property type="molecule type" value="Genomic_DNA"/>
</dbReference>
<dbReference type="Proteomes" id="UP000189337">
    <property type="component" value="Unassembled WGS sequence"/>
</dbReference>
<evidence type="ECO:0000313" key="1">
    <source>
        <dbReference type="EMBL" id="ONF94494.1"/>
    </source>
</evidence>
<proteinExistence type="predicted"/>
<evidence type="ECO:0000313" key="2">
    <source>
        <dbReference type="Proteomes" id="UP000189337"/>
    </source>
</evidence>